<proteinExistence type="predicted"/>
<name>A0ABS7WWV3_9GAMM</name>
<evidence type="ECO:0000313" key="1">
    <source>
        <dbReference type="EMBL" id="MBZ9567095.1"/>
    </source>
</evidence>
<dbReference type="SUPFAM" id="SSF53448">
    <property type="entry name" value="Nucleotide-diphospho-sugar transferases"/>
    <property type="match status" value="1"/>
</dbReference>
<comment type="caution">
    <text evidence="1">The sequence shown here is derived from an EMBL/GenBank/DDBJ whole genome shotgun (WGS) entry which is preliminary data.</text>
</comment>
<dbReference type="Gene3D" id="3.90.550.10">
    <property type="entry name" value="Spore Coat Polysaccharide Biosynthesis Protein SpsA, Chain A"/>
    <property type="match status" value="1"/>
</dbReference>
<organism evidence="1 2">
    <name type="scientific">Modicisalibacter tunisiensis</name>
    <dbReference type="NCBI Taxonomy" id="390637"/>
    <lineage>
        <taxon>Bacteria</taxon>
        <taxon>Pseudomonadati</taxon>
        <taxon>Pseudomonadota</taxon>
        <taxon>Gammaproteobacteria</taxon>
        <taxon>Oceanospirillales</taxon>
        <taxon>Halomonadaceae</taxon>
        <taxon>Modicisalibacter</taxon>
    </lineage>
</organism>
<dbReference type="InterPro" id="IPR029044">
    <property type="entry name" value="Nucleotide-diphossugar_trans"/>
</dbReference>
<dbReference type="Proteomes" id="UP001319883">
    <property type="component" value="Unassembled WGS sequence"/>
</dbReference>
<dbReference type="RefSeq" id="WP_224420458.1">
    <property type="nucleotide sequence ID" value="NZ_JAGXFD010000001.1"/>
</dbReference>
<sequence>MHSYSVILDARRGHARLGRCLAGLARDFGQTPTRHEIWLLVDKSRSRIERLADTHGARQLLLPDLTRGQRLNIAANRSQADVLLFLDPAIDPPPGWLTLVDQALTSPQWDVVALVSNGWLATHWLSRLPGGGGRIRLLAMRHSWFERVGGFDPEREGTAERDLLVRLRACHASVLQRRMGDGQRSAG</sequence>
<accession>A0ABS7WWV3</accession>
<reference evidence="1 2" key="1">
    <citation type="submission" date="2021-05" db="EMBL/GenBank/DDBJ databases">
        <title>Petroleum and Energy Research Collection (APPE): ex situ preservation of microbial diversity associated with the oil industry and exploitation of its biotechnological potential.</title>
        <authorList>
            <person name="Paixao C.T.M."/>
            <person name="Gomes M.B."/>
            <person name="Oliveira V.M."/>
        </authorList>
    </citation>
    <scope>NUCLEOTIDE SEQUENCE [LARGE SCALE GENOMIC DNA]</scope>
    <source>
        <strain evidence="1 2">LIT2</strain>
    </source>
</reference>
<dbReference type="CDD" id="cd00761">
    <property type="entry name" value="Glyco_tranf_GTA_type"/>
    <property type="match status" value="1"/>
</dbReference>
<gene>
    <name evidence="1" type="ORF">KGQ91_05240</name>
</gene>
<dbReference type="EMBL" id="JAGXFD010000001">
    <property type="protein sequence ID" value="MBZ9567095.1"/>
    <property type="molecule type" value="Genomic_DNA"/>
</dbReference>
<protein>
    <submittedName>
        <fullName evidence="1">Glycosyltransferase family 2 protein</fullName>
    </submittedName>
</protein>
<keyword evidence="2" id="KW-1185">Reference proteome</keyword>
<evidence type="ECO:0000313" key="2">
    <source>
        <dbReference type="Proteomes" id="UP001319883"/>
    </source>
</evidence>